<reference evidence="3 4" key="1">
    <citation type="submission" date="2019-05" db="EMBL/GenBank/DDBJ databases">
        <title>Another draft genome of Portunus trituberculatus and its Hox gene families provides insights of decapod evolution.</title>
        <authorList>
            <person name="Jeong J.-H."/>
            <person name="Song I."/>
            <person name="Kim S."/>
            <person name="Choi T."/>
            <person name="Kim D."/>
            <person name="Ryu S."/>
            <person name="Kim W."/>
        </authorList>
    </citation>
    <scope>NUCLEOTIDE SEQUENCE [LARGE SCALE GENOMIC DNA]</scope>
    <source>
        <tissue evidence="3">Muscle</tissue>
    </source>
</reference>
<feature type="region of interest" description="Disordered" evidence="1">
    <location>
        <begin position="1"/>
        <end position="34"/>
    </location>
</feature>
<gene>
    <name evidence="3" type="ORF">E2C01_100688</name>
</gene>
<keyword evidence="2" id="KW-0472">Membrane</keyword>
<dbReference type="Proteomes" id="UP000324222">
    <property type="component" value="Unassembled WGS sequence"/>
</dbReference>
<organism evidence="3 4">
    <name type="scientific">Portunus trituberculatus</name>
    <name type="common">Swimming crab</name>
    <name type="synonym">Neptunus trituberculatus</name>
    <dbReference type="NCBI Taxonomy" id="210409"/>
    <lineage>
        <taxon>Eukaryota</taxon>
        <taxon>Metazoa</taxon>
        <taxon>Ecdysozoa</taxon>
        <taxon>Arthropoda</taxon>
        <taxon>Crustacea</taxon>
        <taxon>Multicrustacea</taxon>
        <taxon>Malacostraca</taxon>
        <taxon>Eumalacostraca</taxon>
        <taxon>Eucarida</taxon>
        <taxon>Decapoda</taxon>
        <taxon>Pleocyemata</taxon>
        <taxon>Brachyura</taxon>
        <taxon>Eubrachyura</taxon>
        <taxon>Portunoidea</taxon>
        <taxon>Portunidae</taxon>
        <taxon>Portuninae</taxon>
        <taxon>Portunus</taxon>
    </lineage>
</organism>
<dbReference type="EMBL" id="VSRR010143755">
    <property type="protein sequence ID" value="MPD04973.1"/>
    <property type="molecule type" value="Genomic_DNA"/>
</dbReference>
<evidence type="ECO:0000313" key="3">
    <source>
        <dbReference type="EMBL" id="MPD04973.1"/>
    </source>
</evidence>
<keyword evidence="2" id="KW-0812">Transmembrane</keyword>
<protein>
    <submittedName>
        <fullName evidence="3">Uncharacterized protein</fullName>
    </submittedName>
</protein>
<accession>A0A5B7K8Q4</accession>
<proteinExistence type="predicted"/>
<sequence length="91" mass="9907">MRGAGLEEAERKKGRKEGGRKRRTEAAIPTKSNQKGAIKPRKCCLFMSRTLTFIPYLILTHLYLNLYLSLASLGTCHSVSGVAALVGVSQG</sequence>
<name>A0A5B7K8Q4_PORTR</name>
<evidence type="ECO:0000256" key="1">
    <source>
        <dbReference type="SAM" id="MobiDB-lite"/>
    </source>
</evidence>
<feature type="compositionally biased region" description="Basic residues" evidence="1">
    <location>
        <begin position="12"/>
        <end position="23"/>
    </location>
</feature>
<feature type="transmembrane region" description="Helical" evidence="2">
    <location>
        <begin position="43"/>
        <end position="64"/>
    </location>
</feature>
<evidence type="ECO:0000256" key="2">
    <source>
        <dbReference type="SAM" id="Phobius"/>
    </source>
</evidence>
<evidence type="ECO:0000313" key="4">
    <source>
        <dbReference type="Proteomes" id="UP000324222"/>
    </source>
</evidence>
<keyword evidence="2" id="KW-1133">Transmembrane helix</keyword>
<dbReference type="AlphaFoldDB" id="A0A5B7K8Q4"/>
<comment type="caution">
    <text evidence="3">The sequence shown here is derived from an EMBL/GenBank/DDBJ whole genome shotgun (WGS) entry which is preliminary data.</text>
</comment>
<keyword evidence="4" id="KW-1185">Reference proteome</keyword>